<dbReference type="CDD" id="cd07829">
    <property type="entry name" value="STKc_CDK_like"/>
    <property type="match status" value="1"/>
</dbReference>
<comment type="similarity">
    <text evidence="1">Belongs to the protein kinase superfamily. CMGC Ser/Thr protein kinase family. CDC2/CDKX subfamily.</text>
</comment>
<evidence type="ECO:0000256" key="11">
    <source>
        <dbReference type="RuleBase" id="RU000304"/>
    </source>
</evidence>
<dbReference type="InterPro" id="IPR017441">
    <property type="entry name" value="Protein_kinase_ATP_BS"/>
</dbReference>
<keyword evidence="4" id="KW-0808">Transferase</keyword>
<evidence type="ECO:0000256" key="1">
    <source>
        <dbReference type="ARBA" id="ARBA00006485"/>
    </source>
</evidence>
<dbReference type="EC" id="2.7.11.22" evidence="2"/>
<evidence type="ECO:0000313" key="17">
    <source>
        <dbReference type="EMBL" id="CAL6082477.1"/>
    </source>
</evidence>
<dbReference type="PROSITE" id="PS50011">
    <property type="entry name" value="PROTEIN_KINASE_DOM"/>
    <property type="match status" value="1"/>
</dbReference>
<keyword evidence="6 16" id="KW-0418">Kinase</keyword>
<evidence type="ECO:0000313" key="15">
    <source>
        <dbReference type="EMBL" id="CAI9944996.1"/>
    </source>
</evidence>
<evidence type="ECO:0000313" key="13">
    <source>
        <dbReference type="EMBL" id="CAI9918615.1"/>
    </source>
</evidence>
<dbReference type="PANTHER" id="PTHR24056">
    <property type="entry name" value="CELL DIVISION PROTEIN KINASE"/>
    <property type="match status" value="1"/>
</dbReference>
<dbReference type="GO" id="GO:0010389">
    <property type="term" value="P:regulation of G2/M transition of mitotic cell cycle"/>
    <property type="evidence" value="ECO:0007669"/>
    <property type="project" value="TreeGrafter"/>
</dbReference>
<dbReference type="FunFam" id="3.30.200.20:FF:000375">
    <property type="entry name" value="Cell division related protein kinase 2"/>
    <property type="match status" value="1"/>
</dbReference>
<keyword evidence="7 10" id="KW-0067">ATP-binding</keyword>
<comment type="caution">
    <text evidence="13">The sequence shown here is derived from an EMBL/GenBank/DDBJ whole genome shotgun (WGS) entry which is preliminary data.</text>
</comment>
<dbReference type="EMBL" id="CAXDID020000167">
    <property type="protein sequence ID" value="CAL6046229.1"/>
    <property type="molecule type" value="Genomic_DNA"/>
</dbReference>
<feature type="binding site" evidence="10">
    <location>
        <position position="36"/>
    </location>
    <ligand>
        <name>ATP</name>
        <dbReference type="ChEBI" id="CHEBI:30616"/>
    </ligand>
</feature>
<name>A0AA86NGD2_9EUKA</name>
<dbReference type="GO" id="GO:0030332">
    <property type="term" value="F:cyclin binding"/>
    <property type="evidence" value="ECO:0007669"/>
    <property type="project" value="TreeGrafter"/>
</dbReference>
<dbReference type="PROSITE" id="PS00107">
    <property type="entry name" value="PROTEIN_KINASE_ATP"/>
    <property type="match status" value="1"/>
</dbReference>
<organism evidence="13">
    <name type="scientific">Hexamita inflata</name>
    <dbReference type="NCBI Taxonomy" id="28002"/>
    <lineage>
        <taxon>Eukaryota</taxon>
        <taxon>Metamonada</taxon>
        <taxon>Diplomonadida</taxon>
        <taxon>Hexamitidae</taxon>
        <taxon>Hexamitinae</taxon>
        <taxon>Hexamita</taxon>
    </lineage>
</organism>
<dbReference type="EMBL" id="CAXDID020000548">
    <property type="protein sequence ID" value="CAL6101795.1"/>
    <property type="molecule type" value="Genomic_DNA"/>
</dbReference>
<evidence type="ECO:0000256" key="8">
    <source>
        <dbReference type="ARBA" id="ARBA00047811"/>
    </source>
</evidence>
<evidence type="ECO:0000256" key="9">
    <source>
        <dbReference type="ARBA" id="ARBA00048367"/>
    </source>
</evidence>
<evidence type="ECO:0000259" key="12">
    <source>
        <dbReference type="PROSITE" id="PS50011"/>
    </source>
</evidence>
<dbReference type="EMBL" id="CAXDID020000365">
    <property type="protein sequence ID" value="CAL6082477.1"/>
    <property type="molecule type" value="Genomic_DNA"/>
</dbReference>
<proteinExistence type="inferred from homology"/>
<keyword evidence="3 11" id="KW-0723">Serine/threonine-protein kinase</keyword>
<evidence type="ECO:0000256" key="2">
    <source>
        <dbReference type="ARBA" id="ARBA00012425"/>
    </source>
</evidence>
<dbReference type="Gene3D" id="1.10.510.10">
    <property type="entry name" value="Transferase(Phosphotransferase) domain 1"/>
    <property type="match status" value="1"/>
</dbReference>
<dbReference type="EMBL" id="CATOUU010000718">
    <property type="protein sequence ID" value="CAI9943764.1"/>
    <property type="molecule type" value="Genomic_DNA"/>
</dbReference>
<dbReference type="GO" id="GO:0000307">
    <property type="term" value="C:cyclin-dependent protein kinase holoenzyme complex"/>
    <property type="evidence" value="ECO:0007669"/>
    <property type="project" value="TreeGrafter"/>
</dbReference>
<feature type="domain" description="Protein kinase" evidence="12">
    <location>
        <begin position="7"/>
        <end position="290"/>
    </location>
</feature>
<dbReference type="InterPro" id="IPR011009">
    <property type="entry name" value="Kinase-like_dom_sf"/>
</dbReference>
<evidence type="ECO:0000313" key="19">
    <source>
        <dbReference type="Proteomes" id="UP001642409"/>
    </source>
</evidence>
<dbReference type="AlphaFoldDB" id="A0AA86NGD2"/>
<keyword evidence="19" id="KW-1185">Reference proteome</keyword>
<dbReference type="InterPro" id="IPR000719">
    <property type="entry name" value="Prot_kinase_dom"/>
</dbReference>
<dbReference type="GO" id="GO:0004693">
    <property type="term" value="F:cyclin-dependent protein serine/threonine kinase activity"/>
    <property type="evidence" value="ECO:0007669"/>
    <property type="project" value="UniProtKB-EC"/>
</dbReference>
<evidence type="ECO:0000256" key="4">
    <source>
        <dbReference type="ARBA" id="ARBA00022679"/>
    </source>
</evidence>
<reference evidence="13" key="1">
    <citation type="submission" date="2023-06" db="EMBL/GenBank/DDBJ databases">
        <authorList>
            <person name="Kurt Z."/>
        </authorList>
    </citation>
    <scope>NUCLEOTIDE SEQUENCE</scope>
</reference>
<sequence>MDQLSRYKKQAKLGEGTYGEVFRVQDTENNEILAMKKIQVENDEEGIPGTAIREISLLRELNHENVVKIRRVICQNRKVYIMFEHCEMDLRKFMNANDLSQKLVRELTKQVMAGTNYCHIHRVMHRDLKPQNVLLNISGGQPICKLADFGLARSFGVPIRHYTHEIVTLWYRSPEVLLGSKLYSTAVDVWSIGCIMAELSTGEPLFQGRSEVEMLFEIFQLRGTPTEDSWPGVSQLKDWRDTFPKLMGQSLQKRLRNSLSAQGFDLLEKLLEMDPGKRIPLSEAMSHKWFLE</sequence>
<comment type="catalytic activity">
    <reaction evidence="8">
        <text>L-threonyl-[protein] + ATP = O-phospho-L-threonyl-[protein] + ADP + H(+)</text>
        <dbReference type="Rhea" id="RHEA:46608"/>
        <dbReference type="Rhea" id="RHEA-COMP:11060"/>
        <dbReference type="Rhea" id="RHEA-COMP:11605"/>
        <dbReference type="ChEBI" id="CHEBI:15378"/>
        <dbReference type="ChEBI" id="CHEBI:30013"/>
        <dbReference type="ChEBI" id="CHEBI:30616"/>
        <dbReference type="ChEBI" id="CHEBI:61977"/>
        <dbReference type="ChEBI" id="CHEBI:456216"/>
        <dbReference type="EC" id="2.7.11.22"/>
    </reaction>
</comment>
<dbReference type="FunFam" id="1.10.510.10:FF:000574">
    <property type="entry name" value="Cell division related protein kinase 2"/>
    <property type="match status" value="1"/>
</dbReference>
<dbReference type="SMART" id="SM00220">
    <property type="entry name" value="S_TKc"/>
    <property type="match status" value="1"/>
</dbReference>
<comment type="catalytic activity">
    <reaction evidence="9">
        <text>L-seryl-[protein] + ATP = O-phospho-L-seryl-[protein] + ADP + H(+)</text>
        <dbReference type="Rhea" id="RHEA:17989"/>
        <dbReference type="Rhea" id="RHEA-COMP:9863"/>
        <dbReference type="Rhea" id="RHEA-COMP:11604"/>
        <dbReference type="ChEBI" id="CHEBI:15378"/>
        <dbReference type="ChEBI" id="CHEBI:29999"/>
        <dbReference type="ChEBI" id="CHEBI:30616"/>
        <dbReference type="ChEBI" id="CHEBI:83421"/>
        <dbReference type="ChEBI" id="CHEBI:456216"/>
        <dbReference type="EC" id="2.7.11.22"/>
    </reaction>
</comment>
<dbReference type="GO" id="GO:0007165">
    <property type="term" value="P:signal transduction"/>
    <property type="evidence" value="ECO:0007669"/>
    <property type="project" value="TreeGrafter"/>
</dbReference>
<gene>
    <name evidence="14" type="ORF">HINF_LOCUS31409</name>
    <name evidence="15" type="ORF">HINF_LOCUS32641</name>
    <name evidence="16" type="ORF">HINF_LOCUS41626</name>
    <name evidence="17" type="ORF">HINF_LOCUS61264</name>
    <name evidence="13" type="ORF">HINF_LOCUS6260</name>
    <name evidence="18" type="ORF">HINF_LOCUS71361</name>
</gene>
<accession>A0AA86NGD2</accession>
<evidence type="ECO:0000256" key="6">
    <source>
        <dbReference type="ARBA" id="ARBA00022777"/>
    </source>
</evidence>
<dbReference type="Gene3D" id="3.30.200.20">
    <property type="entry name" value="Phosphorylase Kinase, domain 1"/>
    <property type="match status" value="1"/>
</dbReference>
<dbReference type="Proteomes" id="UP001642409">
    <property type="component" value="Unassembled WGS sequence"/>
</dbReference>
<dbReference type="SUPFAM" id="SSF56112">
    <property type="entry name" value="Protein kinase-like (PK-like)"/>
    <property type="match status" value="1"/>
</dbReference>
<reference evidence="16 19" key="2">
    <citation type="submission" date="2024-07" db="EMBL/GenBank/DDBJ databases">
        <authorList>
            <person name="Akdeniz Z."/>
        </authorList>
    </citation>
    <scope>NUCLEOTIDE SEQUENCE [LARGE SCALE GENOMIC DNA]</scope>
</reference>
<evidence type="ECO:0000256" key="10">
    <source>
        <dbReference type="PROSITE-ProRule" id="PRU10141"/>
    </source>
</evidence>
<dbReference type="InterPro" id="IPR008271">
    <property type="entry name" value="Ser/Thr_kinase_AS"/>
</dbReference>
<evidence type="ECO:0000313" key="14">
    <source>
        <dbReference type="EMBL" id="CAI9943764.1"/>
    </source>
</evidence>
<evidence type="ECO:0000256" key="3">
    <source>
        <dbReference type="ARBA" id="ARBA00022527"/>
    </source>
</evidence>
<dbReference type="EMBL" id="CATOUU010000162">
    <property type="protein sequence ID" value="CAI9918615.1"/>
    <property type="molecule type" value="Genomic_DNA"/>
</dbReference>
<dbReference type="GO" id="GO:0005737">
    <property type="term" value="C:cytoplasm"/>
    <property type="evidence" value="ECO:0007669"/>
    <property type="project" value="TreeGrafter"/>
</dbReference>
<dbReference type="GO" id="GO:0005524">
    <property type="term" value="F:ATP binding"/>
    <property type="evidence" value="ECO:0007669"/>
    <property type="project" value="UniProtKB-UniRule"/>
</dbReference>
<keyword evidence="5 10" id="KW-0547">Nucleotide-binding</keyword>
<evidence type="ECO:0000256" key="7">
    <source>
        <dbReference type="ARBA" id="ARBA00022840"/>
    </source>
</evidence>
<evidence type="ECO:0000256" key="5">
    <source>
        <dbReference type="ARBA" id="ARBA00022741"/>
    </source>
</evidence>
<dbReference type="PANTHER" id="PTHR24056:SF254">
    <property type="entry name" value="CYCLIN-DEPENDENT KINASE 2"/>
    <property type="match status" value="1"/>
</dbReference>
<dbReference type="Pfam" id="PF00069">
    <property type="entry name" value="Pkinase"/>
    <property type="match status" value="1"/>
</dbReference>
<protein>
    <recommendedName>
        <fullName evidence="2">cyclin-dependent kinase</fullName>
        <ecNumber evidence="2">2.7.11.22</ecNumber>
    </recommendedName>
</protein>
<dbReference type="EMBL" id="CATOUU010000736">
    <property type="protein sequence ID" value="CAI9944996.1"/>
    <property type="molecule type" value="Genomic_DNA"/>
</dbReference>
<dbReference type="GO" id="GO:0005634">
    <property type="term" value="C:nucleus"/>
    <property type="evidence" value="ECO:0007669"/>
    <property type="project" value="TreeGrafter"/>
</dbReference>
<dbReference type="GO" id="GO:0010468">
    <property type="term" value="P:regulation of gene expression"/>
    <property type="evidence" value="ECO:0007669"/>
    <property type="project" value="TreeGrafter"/>
</dbReference>
<evidence type="ECO:0000313" key="18">
    <source>
        <dbReference type="EMBL" id="CAL6101795.1"/>
    </source>
</evidence>
<dbReference type="GO" id="GO:0000082">
    <property type="term" value="P:G1/S transition of mitotic cell cycle"/>
    <property type="evidence" value="ECO:0007669"/>
    <property type="project" value="TreeGrafter"/>
</dbReference>
<dbReference type="PROSITE" id="PS00108">
    <property type="entry name" value="PROTEIN_KINASE_ST"/>
    <property type="match status" value="1"/>
</dbReference>
<dbReference type="InterPro" id="IPR050108">
    <property type="entry name" value="CDK"/>
</dbReference>
<evidence type="ECO:0000313" key="16">
    <source>
        <dbReference type="EMBL" id="CAL6046229.1"/>
    </source>
</evidence>